<evidence type="ECO:0000256" key="4">
    <source>
        <dbReference type="ARBA" id="ARBA00023270"/>
    </source>
</evidence>
<comment type="catalytic activity">
    <reaction evidence="1 5">
        <text>3-dehydroquinate = 3-dehydroshikimate + H2O</text>
        <dbReference type="Rhea" id="RHEA:21096"/>
        <dbReference type="ChEBI" id="CHEBI:15377"/>
        <dbReference type="ChEBI" id="CHEBI:16630"/>
        <dbReference type="ChEBI" id="CHEBI:32364"/>
        <dbReference type="EC" id="4.2.1.10"/>
    </reaction>
</comment>
<comment type="function">
    <text evidence="5">Involved in the third step of the chorismate pathway, which leads to the biosynthesis of aromatic amino acids. Catalyzes the cis-dehydration of 3-dehydroquinate (DHQ) and introduces the first double bond of the aromatic ring to yield 3-dehydroshikimate.</text>
</comment>
<feature type="active site" description="Schiff-base intermediate with substrate" evidence="5">
    <location>
        <position position="172"/>
    </location>
</feature>
<dbReference type="InterPro" id="IPR013785">
    <property type="entry name" value="Aldolase_TIM"/>
</dbReference>
<reference evidence="6 7" key="1">
    <citation type="journal article" date="2015" name="Genome Announc.">
        <title>Expanding the biotechnology potential of lactobacilli through comparative genomics of 213 strains and associated genera.</title>
        <authorList>
            <person name="Sun Z."/>
            <person name="Harris H.M."/>
            <person name="McCann A."/>
            <person name="Guo C."/>
            <person name="Argimon S."/>
            <person name="Zhang W."/>
            <person name="Yang X."/>
            <person name="Jeffery I.B."/>
            <person name="Cooney J.C."/>
            <person name="Kagawa T.F."/>
            <person name="Liu W."/>
            <person name="Song Y."/>
            <person name="Salvetti E."/>
            <person name="Wrobel A."/>
            <person name="Rasinkangas P."/>
            <person name="Parkhill J."/>
            <person name="Rea M.C."/>
            <person name="O'Sullivan O."/>
            <person name="Ritari J."/>
            <person name="Douillard F.P."/>
            <person name="Paul Ross R."/>
            <person name="Yang R."/>
            <person name="Briner A.E."/>
            <person name="Felis G.E."/>
            <person name="de Vos W.M."/>
            <person name="Barrangou R."/>
            <person name="Klaenhammer T.R."/>
            <person name="Caufield P.W."/>
            <person name="Cui Y."/>
            <person name="Zhang H."/>
            <person name="O'Toole P.W."/>
        </authorList>
    </citation>
    <scope>NUCLEOTIDE SEQUENCE [LARGE SCALE GENOMIC DNA]</scope>
    <source>
        <strain evidence="6 7">DSM 19910</strain>
    </source>
</reference>
<gene>
    <name evidence="5" type="primary">aroD</name>
    <name evidence="6" type="ORF">FC81_GL001976</name>
</gene>
<keyword evidence="2 5" id="KW-0057">Aromatic amino acid biosynthesis</keyword>
<keyword evidence="4 5" id="KW-0704">Schiff base</keyword>
<organism evidence="6 7">
    <name type="scientific">Liquorilactobacillus capillatus DSM 19910</name>
    <dbReference type="NCBI Taxonomy" id="1423731"/>
    <lineage>
        <taxon>Bacteria</taxon>
        <taxon>Bacillati</taxon>
        <taxon>Bacillota</taxon>
        <taxon>Bacilli</taxon>
        <taxon>Lactobacillales</taxon>
        <taxon>Lactobacillaceae</taxon>
        <taxon>Liquorilactobacillus</taxon>
    </lineage>
</organism>
<dbReference type="EC" id="4.2.1.10" evidence="5"/>
<comment type="similarity">
    <text evidence="5">Belongs to the type-I 3-dehydroquinase family.</text>
</comment>
<dbReference type="AlphaFoldDB" id="A0A0R1M760"/>
<feature type="binding site" evidence="5">
    <location>
        <position position="214"/>
    </location>
    <ligand>
        <name>3-dehydroquinate</name>
        <dbReference type="ChEBI" id="CHEBI:32364"/>
    </ligand>
</feature>
<comment type="pathway">
    <text evidence="5">Metabolic intermediate biosynthesis; chorismate biosynthesis; chorismate from D-erythrose 4-phosphate and phosphoenolpyruvate: step 3/7.</text>
</comment>
<dbReference type="NCBIfam" id="TIGR01093">
    <property type="entry name" value="aroD"/>
    <property type="match status" value="1"/>
</dbReference>
<feature type="binding site" evidence="5">
    <location>
        <position position="233"/>
    </location>
    <ligand>
        <name>3-dehydroquinate</name>
        <dbReference type="ChEBI" id="CHEBI:32364"/>
    </ligand>
</feature>
<dbReference type="GO" id="GO:0009073">
    <property type="term" value="P:aromatic amino acid family biosynthetic process"/>
    <property type="evidence" value="ECO:0007669"/>
    <property type="project" value="UniProtKB-KW"/>
</dbReference>
<dbReference type="HAMAP" id="MF_00214">
    <property type="entry name" value="AroD"/>
    <property type="match status" value="1"/>
</dbReference>
<feature type="binding site" evidence="5">
    <location>
        <begin position="47"/>
        <end position="49"/>
    </location>
    <ligand>
        <name>3-dehydroquinate</name>
        <dbReference type="ChEBI" id="CHEBI:32364"/>
    </ligand>
</feature>
<dbReference type="GO" id="GO:0046279">
    <property type="term" value="P:3,4-dihydroxybenzoate biosynthetic process"/>
    <property type="evidence" value="ECO:0007669"/>
    <property type="project" value="UniProtKB-ARBA"/>
</dbReference>
<proteinExistence type="inferred from homology"/>
<name>A0A0R1M760_9LACO</name>
<feature type="active site" description="Proton donor/acceptor" evidence="5">
    <location>
        <position position="145"/>
    </location>
</feature>
<dbReference type="STRING" id="1423731.FC81_GL001976"/>
<sequence>MPKKLQVKQTIFTSGETKIAVSLTSSTQIQLRQEAQQVVTAKPDVVEWRIDFYTNVLDEEEYLITHHRLKQILGDDIILLTTFRTQQEGGVRKLTDKQYFKLVNWIILNHLTDMLDLELMRSSPEITHTISLAHQKGIKVILSKHDFQRTPTQTEIVVRLKQMAALQADIAKIAVMPHNADDVLTLLNATRQADLVISIPLITMSMGQLGKISRLSGPLFGSVLSFAALAKTSAPGQLSVAALRQALHILSYK</sequence>
<dbReference type="GO" id="GO:0009423">
    <property type="term" value="P:chorismate biosynthetic process"/>
    <property type="evidence" value="ECO:0007669"/>
    <property type="project" value="UniProtKB-UniRule"/>
</dbReference>
<dbReference type="CDD" id="cd00502">
    <property type="entry name" value="DHQase_I"/>
    <property type="match status" value="1"/>
</dbReference>
<dbReference type="InterPro" id="IPR050146">
    <property type="entry name" value="Type-I_3-dehydroquinase"/>
</dbReference>
<protein>
    <recommendedName>
        <fullName evidence="5">3-dehydroquinate dehydratase</fullName>
        <shortName evidence="5">3-dehydroquinase</shortName>
        <ecNumber evidence="5">4.2.1.10</ecNumber>
    </recommendedName>
    <alternativeName>
        <fullName evidence="5">Type I DHQase</fullName>
    </alternativeName>
    <alternativeName>
        <fullName evidence="5">Type I dehydroquinase</fullName>
        <shortName evidence="5">DHQ1</shortName>
    </alternativeName>
</protein>
<evidence type="ECO:0000256" key="3">
    <source>
        <dbReference type="ARBA" id="ARBA00023239"/>
    </source>
</evidence>
<dbReference type="Proteomes" id="UP000051621">
    <property type="component" value="Unassembled WGS sequence"/>
</dbReference>
<dbReference type="OrthoDB" id="9813659at2"/>
<dbReference type="RefSeq" id="WP_057745898.1">
    <property type="nucleotide sequence ID" value="NZ_AZEF01000041.1"/>
</dbReference>
<dbReference type="PATRIC" id="fig|1423731.3.peg.2031"/>
<feature type="binding site" evidence="5">
    <location>
        <position position="84"/>
    </location>
    <ligand>
        <name>3-dehydroquinate</name>
        <dbReference type="ChEBI" id="CHEBI:32364"/>
    </ligand>
</feature>
<dbReference type="Pfam" id="PF01487">
    <property type="entry name" value="DHquinase_I"/>
    <property type="match status" value="1"/>
</dbReference>
<comment type="caution">
    <text evidence="6">The sequence shown here is derived from an EMBL/GenBank/DDBJ whole genome shotgun (WGS) entry which is preliminary data.</text>
</comment>
<dbReference type="PANTHER" id="PTHR43699:SF1">
    <property type="entry name" value="3-DEHYDROQUINATE DEHYDRATASE"/>
    <property type="match status" value="1"/>
</dbReference>
<dbReference type="SUPFAM" id="SSF51569">
    <property type="entry name" value="Aldolase"/>
    <property type="match status" value="1"/>
</dbReference>
<accession>A0A0R1M760</accession>
<feature type="binding site" evidence="5">
    <location>
        <position position="22"/>
    </location>
    <ligand>
        <name>3-dehydroquinate</name>
        <dbReference type="ChEBI" id="CHEBI:32364"/>
    </ligand>
</feature>
<evidence type="ECO:0000256" key="1">
    <source>
        <dbReference type="ARBA" id="ARBA00001864"/>
    </source>
</evidence>
<dbReference type="FunFam" id="3.20.20.70:FF:000047">
    <property type="entry name" value="3-dehydroquinate dehydratase"/>
    <property type="match status" value="1"/>
</dbReference>
<dbReference type="Gene3D" id="3.20.20.70">
    <property type="entry name" value="Aldolase class I"/>
    <property type="match status" value="1"/>
</dbReference>
<keyword evidence="7" id="KW-1185">Reference proteome</keyword>
<dbReference type="InterPro" id="IPR001381">
    <property type="entry name" value="DHquinase_I"/>
</dbReference>
<dbReference type="EMBL" id="AZEF01000041">
    <property type="protein sequence ID" value="KRL00618.1"/>
    <property type="molecule type" value="Genomic_DNA"/>
</dbReference>
<evidence type="ECO:0000256" key="5">
    <source>
        <dbReference type="HAMAP-Rule" id="MF_00214"/>
    </source>
</evidence>
<keyword evidence="3 5" id="KW-0456">Lyase</keyword>
<dbReference type="GO" id="GO:0008652">
    <property type="term" value="P:amino acid biosynthetic process"/>
    <property type="evidence" value="ECO:0007669"/>
    <property type="project" value="UniProtKB-KW"/>
</dbReference>
<dbReference type="PANTHER" id="PTHR43699">
    <property type="entry name" value="3-DEHYDROQUINATE DEHYDRATASE"/>
    <property type="match status" value="1"/>
</dbReference>
<keyword evidence="5" id="KW-0028">Amino-acid biosynthesis</keyword>
<evidence type="ECO:0000313" key="6">
    <source>
        <dbReference type="EMBL" id="KRL00618.1"/>
    </source>
</evidence>
<evidence type="ECO:0000313" key="7">
    <source>
        <dbReference type="Proteomes" id="UP000051621"/>
    </source>
</evidence>
<evidence type="ECO:0000256" key="2">
    <source>
        <dbReference type="ARBA" id="ARBA00023141"/>
    </source>
</evidence>
<dbReference type="UniPathway" id="UPA00053">
    <property type="reaction ID" value="UER00086"/>
</dbReference>
<feature type="binding site" evidence="5">
    <location>
        <position position="237"/>
    </location>
    <ligand>
        <name>3-dehydroquinate</name>
        <dbReference type="ChEBI" id="CHEBI:32364"/>
    </ligand>
</feature>
<comment type="subunit">
    <text evidence="5">Homodimer.</text>
</comment>
<dbReference type="GO" id="GO:0003855">
    <property type="term" value="F:3-dehydroquinate dehydratase activity"/>
    <property type="evidence" value="ECO:0007669"/>
    <property type="project" value="UniProtKB-UniRule"/>
</dbReference>